<dbReference type="InterPro" id="IPR011008">
    <property type="entry name" value="Dimeric_a/b-barrel"/>
</dbReference>
<proteinExistence type="predicted"/>
<dbReference type="Pfam" id="PF08803">
    <property type="entry name" value="ydhR"/>
    <property type="match status" value="1"/>
</dbReference>
<dbReference type="InterPro" id="IPR014910">
    <property type="entry name" value="YdhR"/>
</dbReference>
<gene>
    <name evidence="1" type="ORF">PECAL_6P12380</name>
</gene>
<comment type="caution">
    <text evidence="1">The sequence shown here is derived from an EMBL/GenBank/DDBJ whole genome shotgun (WGS) entry which is preliminary data.</text>
</comment>
<dbReference type="Proteomes" id="UP000789595">
    <property type="component" value="Unassembled WGS sequence"/>
</dbReference>
<dbReference type="Gene3D" id="3.30.70.100">
    <property type="match status" value="1"/>
</dbReference>
<dbReference type="AlphaFoldDB" id="A0A8J2T2S9"/>
<reference evidence="1" key="1">
    <citation type="submission" date="2021-11" db="EMBL/GenBank/DDBJ databases">
        <authorList>
            <consortium name="Genoscope - CEA"/>
            <person name="William W."/>
        </authorList>
    </citation>
    <scope>NUCLEOTIDE SEQUENCE</scope>
</reference>
<sequence length="205" mass="22592">MVQLAPYVAVVNSDDGVDAPLPSDAAYAHKLREVTVNAPKLKVLGLASGSTTGFVACFNDEKDLFATEHDLRLSEFARSFEVCEPTSTETLKKSKRSLEDAKAVLVINGQLDGPSGKEFEAMIGAEPACEDFSAAFAAQPGLICKHILRARWESRDSKDRDVIGGCYFFESVSDVETYLNSDFWLKCERETQWKEVVGEVFEIVP</sequence>
<protein>
    <submittedName>
        <fullName evidence="1">Uncharacterized protein</fullName>
    </submittedName>
</protein>
<keyword evidence="2" id="KW-1185">Reference proteome</keyword>
<evidence type="ECO:0000313" key="2">
    <source>
        <dbReference type="Proteomes" id="UP000789595"/>
    </source>
</evidence>
<dbReference type="EMBL" id="CAKKNE010000006">
    <property type="protein sequence ID" value="CAH0379610.1"/>
    <property type="molecule type" value="Genomic_DNA"/>
</dbReference>
<organism evidence="1 2">
    <name type="scientific">Pelagomonas calceolata</name>
    <dbReference type="NCBI Taxonomy" id="35677"/>
    <lineage>
        <taxon>Eukaryota</taxon>
        <taxon>Sar</taxon>
        <taxon>Stramenopiles</taxon>
        <taxon>Ochrophyta</taxon>
        <taxon>Pelagophyceae</taxon>
        <taxon>Pelagomonadales</taxon>
        <taxon>Pelagomonadaceae</taxon>
        <taxon>Pelagomonas</taxon>
    </lineage>
</organism>
<dbReference type="SUPFAM" id="SSF54909">
    <property type="entry name" value="Dimeric alpha+beta barrel"/>
    <property type="match status" value="1"/>
</dbReference>
<name>A0A8J2T2S9_9STRA</name>
<evidence type="ECO:0000313" key="1">
    <source>
        <dbReference type="EMBL" id="CAH0379610.1"/>
    </source>
</evidence>
<accession>A0A8J2T2S9</accession>